<proteinExistence type="predicted"/>
<evidence type="ECO:0000313" key="1">
    <source>
        <dbReference type="Proteomes" id="UP001732720"/>
    </source>
</evidence>
<accession>A0AC58NGQ6</accession>
<dbReference type="Proteomes" id="UP001732720">
    <property type="component" value="Chromosome 8"/>
</dbReference>
<keyword evidence="2" id="KW-0808">Transferase</keyword>
<keyword evidence="1" id="KW-1185">Reference proteome</keyword>
<name>A0AC58NGQ6_CASCN</name>
<keyword evidence="2" id="KW-0418">Kinase</keyword>
<evidence type="ECO:0000313" key="2">
    <source>
        <dbReference type="RefSeq" id="XP_073940853.1"/>
    </source>
</evidence>
<organism evidence="1 2">
    <name type="scientific">Castor canadensis</name>
    <name type="common">American beaver</name>
    <dbReference type="NCBI Taxonomy" id="51338"/>
    <lineage>
        <taxon>Eukaryota</taxon>
        <taxon>Metazoa</taxon>
        <taxon>Chordata</taxon>
        <taxon>Craniata</taxon>
        <taxon>Vertebrata</taxon>
        <taxon>Euteleostomi</taxon>
        <taxon>Mammalia</taxon>
        <taxon>Eutheria</taxon>
        <taxon>Euarchontoglires</taxon>
        <taxon>Glires</taxon>
        <taxon>Rodentia</taxon>
        <taxon>Castorimorpha</taxon>
        <taxon>Castoridae</taxon>
        <taxon>Castor</taxon>
    </lineage>
</organism>
<reference evidence="2" key="1">
    <citation type="submission" date="2025-08" db="UniProtKB">
        <authorList>
            <consortium name="RefSeq"/>
        </authorList>
    </citation>
    <scope>IDENTIFICATION</scope>
</reference>
<protein>
    <submittedName>
        <fullName evidence="2">Mitogen-activated protein kinase 12 isoform X2</fullName>
    </submittedName>
</protein>
<gene>
    <name evidence="2" type="primary">Mapk12</name>
</gene>
<dbReference type="RefSeq" id="XP_073940853.1">
    <property type="nucleotide sequence ID" value="XM_074084752.1"/>
</dbReference>
<sequence>MSSPPPARKGFYRQEVTKTAWEVRAVYQDLQPVGSGAYGAVCSAVDSRTGTKVAIKKLYRPFQSELFAKRAYRELRLLKHMRHENVIGLLDVFTPDETLDDFTDFYLVMPFMGTDLGKLMKHETLSDDRIQFLVYQMLKGLKYIHAAGIIHRDLKPGNLAVNEDCELKILDFGLARQADSEMTGYVVTRWYRAPEVILNWMRYTQTVDIWSVGCIMAEMITGKILFKGSDRILPHRGSVGRMPGWWVAGGPCPLALCCASDLGTDLDQLKEIMKVTGTPPAEFVQKLHSAEAKNYMKGLPELEKKDFASVLTNASPMAVNLLEKMLVLDAEQRVTAAEALAHPYFEPLRDTEDEPKAQKYDDSFDDVDRTLEEWKRVTYKEVLSFKPPRQLGARSPKETAL</sequence>